<protein>
    <recommendedName>
        <fullName evidence="4">Lipoprotein</fullName>
    </recommendedName>
</protein>
<proteinExistence type="predicted"/>
<gene>
    <name evidence="2" type="ORF">HJB63_01835</name>
</gene>
<name>A0A9Q3M5G2_9HYPH</name>
<dbReference type="Proteomes" id="UP000749740">
    <property type="component" value="Unassembled WGS sequence"/>
</dbReference>
<dbReference type="AlphaFoldDB" id="A0A9Q3M5G2"/>
<evidence type="ECO:0008006" key="4">
    <source>
        <dbReference type="Google" id="ProtNLM"/>
    </source>
</evidence>
<evidence type="ECO:0000256" key="1">
    <source>
        <dbReference type="SAM" id="MobiDB-lite"/>
    </source>
</evidence>
<reference evidence="2" key="1">
    <citation type="submission" date="2020-04" db="EMBL/GenBank/DDBJ databases">
        <title>Global-level population genomics: horizontal gene transfer, symbiosis and evolution in Rhizobia.</title>
        <authorList>
            <person name="Gai Y."/>
        </authorList>
    </citation>
    <scope>NUCLEOTIDE SEQUENCE</scope>
    <source>
        <strain evidence="2">BLR57</strain>
    </source>
</reference>
<sequence>MTRFLTLVATGAMIGLSTLMSSCNTSPARQDRQDFQYQRDTSRNPACAGGFRPSNARSCSY</sequence>
<evidence type="ECO:0000313" key="2">
    <source>
        <dbReference type="EMBL" id="MBX5021331.1"/>
    </source>
</evidence>
<dbReference type="PROSITE" id="PS51257">
    <property type="entry name" value="PROKAR_LIPOPROTEIN"/>
    <property type="match status" value="1"/>
</dbReference>
<organism evidence="2 3">
    <name type="scientific">Rhizobium lentis</name>
    <dbReference type="NCBI Taxonomy" id="1138194"/>
    <lineage>
        <taxon>Bacteria</taxon>
        <taxon>Pseudomonadati</taxon>
        <taxon>Pseudomonadota</taxon>
        <taxon>Alphaproteobacteria</taxon>
        <taxon>Hyphomicrobiales</taxon>
        <taxon>Rhizobiaceae</taxon>
        <taxon>Rhizobium/Agrobacterium group</taxon>
        <taxon>Rhizobium</taxon>
    </lineage>
</organism>
<dbReference type="EMBL" id="JABDYC010000001">
    <property type="protein sequence ID" value="MBX5021331.1"/>
    <property type="molecule type" value="Genomic_DNA"/>
</dbReference>
<comment type="caution">
    <text evidence="2">The sequence shown here is derived from an EMBL/GenBank/DDBJ whole genome shotgun (WGS) entry which is preliminary data.</text>
</comment>
<feature type="region of interest" description="Disordered" evidence="1">
    <location>
        <begin position="25"/>
        <end position="61"/>
    </location>
</feature>
<accession>A0A9Q3M5G2</accession>
<evidence type="ECO:0000313" key="3">
    <source>
        <dbReference type="Proteomes" id="UP000749740"/>
    </source>
</evidence>